<dbReference type="InterPro" id="IPR020095">
    <property type="entry name" value="PsdUridine_synth_TruA_C"/>
</dbReference>
<reference evidence="9 10" key="1">
    <citation type="submission" date="2015-07" db="EMBL/GenBank/DDBJ databases">
        <authorList>
            <person name="Kim K.M."/>
        </authorList>
    </citation>
    <scope>NUCLEOTIDE SEQUENCE [LARGE SCALE GENOMIC DNA]</scope>
    <source>
        <strain evidence="9 10">KCTC 12363</strain>
    </source>
</reference>
<evidence type="ECO:0000256" key="1">
    <source>
        <dbReference type="ARBA" id="ARBA00009375"/>
    </source>
</evidence>
<dbReference type="EMBL" id="CP012040">
    <property type="protein sequence ID" value="AKP50254.1"/>
    <property type="molecule type" value="Genomic_DNA"/>
</dbReference>
<dbReference type="InterPro" id="IPR020103">
    <property type="entry name" value="PsdUridine_synth_cat_dom_sf"/>
</dbReference>
<evidence type="ECO:0000256" key="4">
    <source>
        <dbReference type="HAMAP-Rule" id="MF_00171"/>
    </source>
</evidence>
<evidence type="ECO:0000256" key="2">
    <source>
        <dbReference type="ARBA" id="ARBA00022694"/>
    </source>
</evidence>
<dbReference type="GO" id="GO:0031119">
    <property type="term" value="P:tRNA pseudouridine synthesis"/>
    <property type="evidence" value="ECO:0007669"/>
    <property type="project" value="UniProtKB-UniRule"/>
</dbReference>
<dbReference type="SUPFAM" id="SSF55120">
    <property type="entry name" value="Pseudouridine synthase"/>
    <property type="match status" value="1"/>
</dbReference>
<keyword evidence="10" id="KW-1185">Reference proteome</keyword>
<evidence type="ECO:0000256" key="5">
    <source>
        <dbReference type="PIRSR" id="PIRSR001430-1"/>
    </source>
</evidence>
<sequence length="263" mass="30004">MQTKPFKYVFRLQYLGIRYHGWQVQKGLKTIQGTLEKTFRFVLKHEDFNILGSSRTDTGVSCLYGAFELLLSHEINPEEYIATLNESLPSDIKILSAAQSTYAFNIIQDVASKSYGYYFAYGEKPHPMYAGSVAYAGLKIDLNIMQEGAALFEGRHDFRRFCTQGKNTDDFVRNIIHSKIETPPENHFFLPEKNVKVFRIIGEGFLMHQVRRMTATLFQLGKGDITLADLKYALQSQEKTPFCGKAPANGLILEKVVFKDNLF</sequence>
<dbReference type="NCBIfam" id="TIGR00071">
    <property type="entry name" value="hisT_truA"/>
    <property type="match status" value="1"/>
</dbReference>
<proteinExistence type="inferred from homology"/>
<comment type="function">
    <text evidence="4">Formation of pseudouridine at positions 38, 39 and 40 in the anticodon stem and loop of transfer RNAs.</text>
</comment>
<dbReference type="HAMAP" id="MF_00171">
    <property type="entry name" value="TruA"/>
    <property type="match status" value="1"/>
</dbReference>
<dbReference type="InterPro" id="IPR020097">
    <property type="entry name" value="PsdUridine_synth_TruA_a/b_dom"/>
</dbReference>
<evidence type="ECO:0000256" key="6">
    <source>
        <dbReference type="PIRSR" id="PIRSR001430-2"/>
    </source>
</evidence>
<keyword evidence="3 4" id="KW-0413">Isomerase</keyword>
<dbReference type="Gene3D" id="3.30.70.580">
    <property type="entry name" value="Pseudouridine synthase I, catalytic domain, N-terminal subdomain"/>
    <property type="match status" value="1"/>
</dbReference>
<dbReference type="PANTHER" id="PTHR11142">
    <property type="entry name" value="PSEUDOURIDYLATE SYNTHASE"/>
    <property type="match status" value="1"/>
</dbReference>
<comment type="similarity">
    <text evidence="1 4 7">Belongs to the tRNA pseudouridine synthase TruA family.</text>
</comment>
<dbReference type="STRING" id="320787.CA2015_0795"/>
<dbReference type="OrthoDB" id="9811823at2"/>
<dbReference type="Gene3D" id="3.30.70.660">
    <property type="entry name" value="Pseudouridine synthase I, catalytic domain, C-terminal subdomain"/>
    <property type="match status" value="1"/>
</dbReference>
<evidence type="ECO:0000256" key="7">
    <source>
        <dbReference type="RuleBase" id="RU003792"/>
    </source>
</evidence>
<feature type="binding site" evidence="4 6">
    <location>
        <position position="115"/>
    </location>
    <ligand>
        <name>substrate</name>
    </ligand>
</feature>
<evidence type="ECO:0000256" key="3">
    <source>
        <dbReference type="ARBA" id="ARBA00023235"/>
    </source>
</evidence>
<dbReference type="AlphaFoldDB" id="A0A0H4P7V9"/>
<dbReference type="PANTHER" id="PTHR11142:SF0">
    <property type="entry name" value="TRNA PSEUDOURIDINE SYNTHASE-LIKE 1"/>
    <property type="match status" value="1"/>
</dbReference>
<protein>
    <recommendedName>
        <fullName evidence="4">tRNA pseudouridine synthase A</fullName>
        <ecNumber evidence="4">5.4.99.12</ecNumber>
    </recommendedName>
    <alternativeName>
        <fullName evidence="4">tRNA pseudouridine(38-40) synthase</fullName>
    </alternativeName>
    <alternativeName>
        <fullName evidence="4">tRNA pseudouridylate synthase I</fullName>
    </alternativeName>
    <alternativeName>
        <fullName evidence="4">tRNA-uridine isomerase I</fullName>
    </alternativeName>
</protein>
<feature type="domain" description="Pseudouridine synthase I TruA alpha/beta" evidence="8">
    <location>
        <begin position="13"/>
        <end position="99"/>
    </location>
</feature>
<comment type="subunit">
    <text evidence="4">Homodimer.</text>
</comment>
<dbReference type="KEGG" id="camu:CA2015_0795"/>
<dbReference type="EC" id="5.4.99.12" evidence="4"/>
<evidence type="ECO:0000313" key="10">
    <source>
        <dbReference type="Proteomes" id="UP000036520"/>
    </source>
</evidence>
<name>A0A0H4P7V9_9BACT</name>
<evidence type="ECO:0000313" key="9">
    <source>
        <dbReference type="EMBL" id="AKP50254.1"/>
    </source>
</evidence>
<accession>A0A0H4P7V9</accession>
<evidence type="ECO:0000259" key="8">
    <source>
        <dbReference type="Pfam" id="PF01416"/>
    </source>
</evidence>
<feature type="active site" description="Nucleophile" evidence="4 5">
    <location>
        <position position="57"/>
    </location>
</feature>
<dbReference type="InterPro" id="IPR020094">
    <property type="entry name" value="TruA/RsuA/RluB/E/F_N"/>
</dbReference>
<keyword evidence="2 4" id="KW-0819">tRNA processing</keyword>
<gene>
    <name evidence="4" type="primary">truA</name>
    <name evidence="9" type="ORF">CA2015_0795</name>
</gene>
<dbReference type="InterPro" id="IPR001406">
    <property type="entry name" value="PsdUridine_synth_TruA"/>
</dbReference>
<dbReference type="Pfam" id="PF01416">
    <property type="entry name" value="PseudoU_synth_1"/>
    <property type="match status" value="2"/>
</dbReference>
<dbReference type="GO" id="GO:0160147">
    <property type="term" value="F:tRNA pseudouridine(38-40) synthase activity"/>
    <property type="evidence" value="ECO:0007669"/>
    <property type="project" value="UniProtKB-EC"/>
</dbReference>
<organism evidence="9 10">
    <name type="scientific">Cyclobacterium amurskyense</name>
    <dbReference type="NCBI Taxonomy" id="320787"/>
    <lineage>
        <taxon>Bacteria</taxon>
        <taxon>Pseudomonadati</taxon>
        <taxon>Bacteroidota</taxon>
        <taxon>Cytophagia</taxon>
        <taxon>Cytophagales</taxon>
        <taxon>Cyclobacteriaceae</taxon>
        <taxon>Cyclobacterium</taxon>
    </lineage>
</organism>
<comment type="catalytic activity">
    <reaction evidence="4 7">
        <text>uridine(38/39/40) in tRNA = pseudouridine(38/39/40) in tRNA</text>
        <dbReference type="Rhea" id="RHEA:22376"/>
        <dbReference type="Rhea" id="RHEA-COMP:10085"/>
        <dbReference type="Rhea" id="RHEA-COMP:10087"/>
        <dbReference type="ChEBI" id="CHEBI:65314"/>
        <dbReference type="ChEBI" id="CHEBI:65315"/>
        <dbReference type="EC" id="5.4.99.12"/>
    </reaction>
</comment>
<feature type="domain" description="Pseudouridine synthase I TruA alpha/beta" evidence="8">
    <location>
        <begin position="149"/>
        <end position="258"/>
    </location>
</feature>
<dbReference type="PIRSF" id="PIRSF001430">
    <property type="entry name" value="tRNA_psdUrid_synth"/>
    <property type="match status" value="1"/>
</dbReference>
<dbReference type="GO" id="GO:0003723">
    <property type="term" value="F:RNA binding"/>
    <property type="evidence" value="ECO:0007669"/>
    <property type="project" value="InterPro"/>
</dbReference>
<dbReference type="Proteomes" id="UP000036520">
    <property type="component" value="Chromosome"/>
</dbReference>
<dbReference type="RefSeq" id="WP_048640714.1">
    <property type="nucleotide sequence ID" value="NZ_CP012040.1"/>
</dbReference>
<comment type="caution">
    <text evidence="4">Lacks conserved residue(s) required for the propagation of feature annotation.</text>
</comment>